<sequence>MRVPCVGPLVELPLSTMERTFNTNVYGPMRLVQAVVPHMASMKKGKIVNIGSVNAFLPAPWTGVYAATKCALHSLSDTLRLELRHFRIDVINVVPEAITSNIGSNYNRMPEWKLYKPFEELIKERTNSVNTLKSIPAEVFTKDNVAVVMKNNPPAWFSTGPYSTFMAIMYHMPLFVKDFVAKKITKC</sequence>
<proteinExistence type="predicted"/>
<organism evidence="1 2">
    <name type="scientific">Pistacia atlantica</name>
    <dbReference type="NCBI Taxonomy" id="434234"/>
    <lineage>
        <taxon>Eukaryota</taxon>
        <taxon>Viridiplantae</taxon>
        <taxon>Streptophyta</taxon>
        <taxon>Embryophyta</taxon>
        <taxon>Tracheophyta</taxon>
        <taxon>Spermatophyta</taxon>
        <taxon>Magnoliopsida</taxon>
        <taxon>eudicotyledons</taxon>
        <taxon>Gunneridae</taxon>
        <taxon>Pentapetalae</taxon>
        <taxon>rosids</taxon>
        <taxon>malvids</taxon>
        <taxon>Sapindales</taxon>
        <taxon>Anacardiaceae</taxon>
        <taxon>Pistacia</taxon>
    </lineage>
</organism>
<dbReference type="Proteomes" id="UP001164250">
    <property type="component" value="Chromosome 5"/>
</dbReference>
<comment type="caution">
    <text evidence="1">The sequence shown here is derived from an EMBL/GenBank/DDBJ whole genome shotgun (WGS) entry which is preliminary data.</text>
</comment>
<evidence type="ECO:0000313" key="2">
    <source>
        <dbReference type="Proteomes" id="UP001164250"/>
    </source>
</evidence>
<evidence type="ECO:0000313" key="1">
    <source>
        <dbReference type="EMBL" id="KAJ0096336.1"/>
    </source>
</evidence>
<gene>
    <name evidence="1" type="ORF">Patl1_27357</name>
</gene>
<protein>
    <submittedName>
        <fullName evidence="1">Uncharacterized protein</fullName>
    </submittedName>
</protein>
<name>A0ACC1BBQ5_9ROSI</name>
<reference evidence="2" key="1">
    <citation type="journal article" date="2023" name="G3 (Bethesda)">
        <title>Genome assembly and association tests identify interacting loci associated with vigor, precocity, and sex in interspecific pistachio rootstocks.</title>
        <authorList>
            <person name="Palmer W."/>
            <person name="Jacygrad E."/>
            <person name="Sagayaradj S."/>
            <person name="Cavanaugh K."/>
            <person name="Han R."/>
            <person name="Bertier L."/>
            <person name="Beede B."/>
            <person name="Kafkas S."/>
            <person name="Golino D."/>
            <person name="Preece J."/>
            <person name="Michelmore R."/>
        </authorList>
    </citation>
    <scope>NUCLEOTIDE SEQUENCE [LARGE SCALE GENOMIC DNA]</scope>
</reference>
<dbReference type="EMBL" id="CM047901">
    <property type="protein sequence ID" value="KAJ0096336.1"/>
    <property type="molecule type" value="Genomic_DNA"/>
</dbReference>
<keyword evidence="2" id="KW-1185">Reference proteome</keyword>
<accession>A0ACC1BBQ5</accession>